<keyword evidence="6 11" id="KW-0812">Transmembrane</keyword>
<reference evidence="12" key="1">
    <citation type="submission" date="2021-01" db="EMBL/GenBank/DDBJ databases">
        <title>Whole genome shotgun sequence of Virgisporangium aliadipatigenens NBRC 105644.</title>
        <authorList>
            <person name="Komaki H."/>
            <person name="Tamura T."/>
        </authorList>
    </citation>
    <scope>NUCLEOTIDE SEQUENCE</scope>
    <source>
        <strain evidence="12">NBRC 105644</strain>
    </source>
</reference>
<evidence type="ECO:0000256" key="9">
    <source>
        <dbReference type="ARBA" id="ARBA00035611"/>
    </source>
</evidence>
<feature type="transmembrane region" description="Helical" evidence="11">
    <location>
        <begin position="90"/>
        <end position="111"/>
    </location>
</feature>
<feature type="transmembrane region" description="Helical" evidence="11">
    <location>
        <begin position="272"/>
        <end position="293"/>
    </location>
</feature>
<evidence type="ECO:0000256" key="2">
    <source>
        <dbReference type="ARBA" id="ARBA00022448"/>
    </source>
</evidence>
<gene>
    <name evidence="12" type="ORF">Val02_33780</name>
</gene>
<feature type="transmembrane region" description="Helical" evidence="11">
    <location>
        <begin position="200"/>
        <end position="217"/>
    </location>
</feature>
<protein>
    <recommendedName>
        <fullName evidence="10">Xylose transport system permease protein XylH</fullName>
    </recommendedName>
</protein>
<feature type="transmembrane region" description="Helical" evidence="11">
    <location>
        <begin position="223"/>
        <end position="241"/>
    </location>
</feature>
<dbReference type="Proteomes" id="UP000619260">
    <property type="component" value="Unassembled WGS sequence"/>
</dbReference>
<dbReference type="GO" id="GO:0005886">
    <property type="term" value="C:plasma membrane"/>
    <property type="evidence" value="ECO:0007669"/>
    <property type="project" value="UniProtKB-SubCell"/>
</dbReference>
<feature type="transmembrane region" description="Helical" evidence="11">
    <location>
        <begin position="328"/>
        <end position="347"/>
    </location>
</feature>
<feature type="transmembrane region" description="Helical" evidence="11">
    <location>
        <begin position="353"/>
        <end position="372"/>
    </location>
</feature>
<feature type="transmembrane region" description="Helical" evidence="11">
    <location>
        <begin position="40"/>
        <end position="60"/>
    </location>
</feature>
<comment type="function">
    <text evidence="9">Part of the binding-protein-dependent transport system for D-xylose. Probably responsible for the translocation of the substrate across the membrane.</text>
</comment>
<feature type="transmembrane region" description="Helical" evidence="11">
    <location>
        <begin position="305"/>
        <end position="321"/>
    </location>
</feature>
<proteinExistence type="predicted"/>
<dbReference type="GO" id="GO:0022857">
    <property type="term" value="F:transmembrane transporter activity"/>
    <property type="evidence" value="ECO:0007669"/>
    <property type="project" value="InterPro"/>
</dbReference>
<evidence type="ECO:0000256" key="6">
    <source>
        <dbReference type="ARBA" id="ARBA00022692"/>
    </source>
</evidence>
<keyword evidence="5" id="KW-0762">Sugar transport</keyword>
<evidence type="ECO:0000256" key="3">
    <source>
        <dbReference type="ARBA" id="ARBA00022475"/>
    </source>
</evidence>
<comment type="caution">
    <text evidence="12">The sequence shown here is derived from an EMBL/GenBank/DDBJ whole genome shotgun (WGS) entry which is preliminary data.</text>
</comment>
<dbReference type="EMBL" id="BOPF01000010">
    <property type="protein sequence ID" value="GIJ46492.1"/>
    <property type="molecule type" value="Genomic_DNA"/>
</dbReference>
<dbReference type="CDD" id="cd06579">
    <property type="entry name" value="TM_PBP1_transp_AraH_like"/>
    <property type="match status" value="1"/>
</dbReference>
<keyword evidence="4" id="KW-0997">Cell inner membrane</keyword>
<dbReference type="PANTHER" id="PTHR32196:SF32">
    <property type="entry name" value="XYLOSE TRANSPORT SYSTEM PERMEASE PROTEIN XYLH"/>
    <property type="match status" value="1"/>
</dbReference>
<evidence type="ECO:0000256" key="5">
    <source>
        <dbReference type="ARBA" id="ARBA00022597"/>
    </source>
</evidence>
<sequence>MNLRDRDLGSWPVVGGLAAIAVVFGVLNEHFLSAENLTNLALQMAATGTISLGLVLVILLGEIDLSAGSVSGLCAVVMTILYVRHGWNPAAAVAVALAVAALIGALHGFMFTRLGIPSFVVTLAGLIGWQGLMLYLLGRGGTINLPFDGAVAKLSDTWLPPWAGFLLAALIVGIRTGSVLNGRRMRRAAGLPVPSGRWSALRLVGLAVALAAVAAVLSADRGVPLLLLIFAALVVAADLVLRHTTFGRHVFAVGGNAEAARRAGIHVTRIRILAFVGGSVLAAFGGILAAGRLAAVNQSSGSSDTLLMAIAAAVIGGVSLFGGRGRAYAALLGILVIQSITNGMLLLNVDSSVRYMVTAAVLAVAVAIDSLARRGQKR</sequence>
<dbReference type="AlphaFoldDB" id="A0A8J3YLG9"/>
<keyword evidence="13" id="KW-1185">Reference proteome</keyword>
<evidence type="ECO:0000256" key="7">
    <source>
        <dbReference type="ARBA" id="ARBA00022989"/>
    </source>
</evidence>
<evidence type="ECO:0000256" key="4">
    <source>
        <dbReference type="ARBA" id="ARBA00022519"/>
    </source>
</evidence>
<feature type="transmembrane region" description="Helical" evidence="11">
    <location>
        <begin position="158"/>
        <end position="180"/>
    </location>
</feature>
<evidence type="ECO:0000256" key="11">
    <source>
        <dbReference type="SAM" id="Phobius"/>
    </source>
</evidence>
<keyword evidence="3" id="KW-1003">Cell membrane</keyword>
<evidence type="ECO:0000313" key="12">
    <source>
        <dbReference type="EMBL" id="GIJ46492.1"/>
    </source>
</evidence>
<comment type="subcellular location">
    <subcellularLocation>
        <location evidence="1">Cell membrane</location>
        <topology evidence="1">Multi-pass membrane protein</topology>
    </subcellularLocation>
</comment>
<evidence type="ECO:0000256" key="10">
    <source>
        <dbReference type="ARBA" id="ARBA00035686"/>
    </source>
</evidence>
<keyword evidence="8 11" id="KW-0472">Membrane</keyword>
<evidence type="ECO:0000256" key="1">
    <source>
        <dbReference type="ARBA" id="ARBA00004651"/>
    </source>
</evidence>
<accession>A0A8J3YLG9</accession>
<evidence type="ECO:0000313" key="13">
    <source>
        <dbReference type="Proteomes" id="UP000619260"/>
    </source>
</evidence>
<feature type="transmembrane region" description="Helical" evidence="11">
    <location>
        <begin position="118"/>
        <end position="138"/>
    </location>
</feature>
<dbReference type="InterPro" id="IPR001851">
    <property type="entry name" value="ABC_transp_permease"/>
</dbReference>
<dbReference type="Pfam" id="PF02653">
    <property type="entry name" value="BPD_transp_2"/>
    <property type="match status" value="1"/>
</dbReference>
<evidence type="ECO:0000256" key="8">
    <source>
        <dbReference type="ARBA" id="ARBA00023136"/>
    </source>
</evidence>
<name>A0A8J3YLG9_9ACTN</name>
<keyword evidence="2" id="KW-0813">Transport</keyword>
<organism evidence="12 13">
    <name type="scientific">Virgisporangium aliadipatigenens</name>
    <dbReference type="NCBI Taxonomy" id="741659"/>
    <lineage>
        <taxon>Bacteria</taxon>
        <taxon>Bacillati</taxon>
        <taxon>Actinomycetota</taxon>
        <taxon>Actinomycetes</taxon>
        <taxon>Micromonosporales</taxon>
        <taxon>Micromonosporaceae</taxon>
        <taxon>Virgisporangium</taxon>
    </lineage>
</organism>
<keyword evidence="7 11" id="KW-1133">Transmembrane helix</keyword>
<dbReference type="RefSeq" id="WP_239153029.1">
    <property type="nucleotide sequence ID" value="NZ_BOPF01000010.1"/>
</dbReference>
<feature type="transmembrane region" description="Helical" evidence="11">
    <location>
        <begin position="9"/>
        <end position="28"/>
    </location>
</feature>
<dbReference type="PANTHER" id="PTHR32196">
    <property type="entry name" value="ABC TRANSPORTER PERMEASE PROTEIN YPHD-RELATED-RELATED"/>
    <property type="match status" value="1"/>
</dbReference>